<dbReference type="SUPFAM" id="SSF57667">
    <property type="entry name" value="beta-beta-alpha zinc fingers"/>
    <property type="match status" value="4"/>
</dbReference>
<dbReference type="GO" id="GO:0000981">
    <property type="term" value="F:DNA-binding transcription factor activity, RNA polymerase II-specific"/>
    <property type="evidence" value="ECO:0007669"/>
    <property type="project" value="TreeGrafter"/>
</dbReference>
<evidence type="ECO:0000256" key="7">
    <source>
        <dbReference type="ARBA" id="ARBA00023242"/>
    </source>
</evidence>
<dbReference type="GO" id="GO:0005634">
    <property type="term" value="C:nucleus"/>
    <property type="evidence" value="ECO:0007669"/>
    <property type="project" value="UniProtKB-SubCell"/>
</dbReference>
<gene>
    <name evidence="11" type="ORF">HERILL_LOCUS15585</name>
</gene>
<evidence type="ECO:0000259" key="10">
    <source>
        <dbReference type="PROSITE" id="PS50157"/>
    </source>
</evidence>
<proteinExistence type="inferred from homology"/>
<evidence type="ECO:0000256" key="8">
    <source>
        <dbReference type="ARBA" id="ARBA00037948"/>
    </source>
</evidence>
<dbReference type="Pfam" id="PF00096">
    <property type="entry name" value="zf-C2H2"/>
    <property type="match status" value="4"/>
</dbReference>
<evidence type="ECO:0000313" key="12">
    <source>
        <dbReference type="Proteomes" id="UP000594454"/>
    </source>
</evidence>
<dbReference type="InParanoid" id="A0A7R8V5L1"/>
<evidence type="ECO:0000256" key="6">
    <source>
        <dbReference type="ARBA" id="ARBA00023125"/>
    </source>
</evidence>
<dbReference type="OrthoDB" id="6077919at2759"/>
<protein>
    <recommendedName>
        <fullName evidence="10">C2H2-type domain-containing protein</fullName>
    </recommendedName>
</protein>
<dbReference type="Proteomes" id="UP000594454">
    <property type="component" value="Chromosome 6"/>
</dbReference>
<keyword evidence="2" id="KW-0479">Metal-binding</keyword>
<dbReference type="PROSITE" id="PS00028">
    <property type="entry name" value="ZINC_FINGER_C2H2_1"/>
    <property type="match status" value="5"/>
</dbReference>
<dbReference type="PANTHER" id="PTHR24388">
    <property type="entry name" value="ZINC FINGER PROTEIN"/>
    <property type="match status" value="1"/>
</dbReference>
<dbReference type="PROSITE" id="PS50157">
    <property type="entry name" value="ZINC_FINGER_C2H2_2"/>
    <property type="match status" value="5"/>
</dbReference>
<feature type="domain" description="C2H2-type" evidence="10">
    <location>
        <begin position="119"/>
        <end position="148"/>
    </location>
</feature>
<dbReference type="PANTHER" id="PTHR24388:SF54">
    <property type="entry name" value="PROTEIN ESCARGOT"/>
    <property type="match status" value="1"/>
</dbReference>
<dbReference type="InterPro" id="IPR036236">
    <property type="entry name" value="Znf_C2H2_sf"/>
</dbReference>
<dbReference type="EMBL" id="LR899014">
    <property type="protein sequence ID" value="CAD7093296.1"/>
    <property type="molecule type" value="Genomic_DNA"/>
</dbReference>
<dbReference type="InterPro" id="IPR013087">
    <property type="entry name" value="Znf_C2H2_type"/>
</dbReference>
<keyword evidence="7" id="KW-0539">Nucleus</keyword>
<organism evidence="11 12">
    <name type="scientific">Hermetia illucens</name>
    <name type="common">Black soldier fly</name>
    <dbReference type="NCBI Taxonomy" id="343691"/>
    <lineage>
        <taxon>Eukaryota</taxon>
        <taxon>Metazoa</taxon>
        <taxon>Ecdysozoa</taxon>
        <taxon>Arthropoda</taxon>
        <taxon>Hexapoda</taxon>
        <taxon>Insecta</taxon>
        <taxon>Pterygota</taxon>
        <taxon>Neoptera</taxon>
        <taxon>Endopterygota</taxon>
        <taxon>Diptera</taxon>
        <taxon>Brachycera</taxon>
        <taxon>Stratiomyomorpha</taxon>
        <taxon>Stratiomyidae</taxon>
        <taxon>Hermetiinae</taxon>
        <taxon>Hermetia</taxon>
    </lineage>
</organism>
<evidence type="ECO:0000256" key="5">
    <source>
        <dbReference type="ARBA" id="ARBA00022833"/>
    </source>
</evidence>
<evidence type="ECO:0000256" key="9">
    <source>
        <dbReference type="PROSITE-ProRule" id="PRU00042"/>
    </source>
</evidence>
<feature type="domain" description="C2H2-type" evidence="10">
    <location>
        <begin position="174"/>
        <end position="201"/>
    </location>
</feature>
<comment type="subcellular location">
    <subcellularLocation>
        <location evidence="1">Nucleus</location>
    </subcellularLocation>
</comment>
<keyword evidence="6" id="KW-0238">DNA-binding</keyword>
<dbReference type="GO" id="GO:0008270">
    <property type="term" value="F:zinc ion binding"/>
    <property type="evidence" value="ECO:0007669"/>
    <property type="project" value="UniProtKB-KW"/>
</dbReference>
<evidence type="ECO:0000256" key="4">
    <source>
        <dbReference type="ARBA" id="ARBA00022771"/>
    </source>
</evidence>
<reference evidence="11 12" key="1">
    <citation type="submission" date="2020-11" db="EMBL/GenBank/DDBJ databases">
        <authorList>
            <person name="Wallbank WR R."/>
            <person name="Pardo Diaz C."/>
            <person name="Kozak K."/>
            <person name="Martin S."/>
            <person name="Jiggins C."/>
            <person name="Moest M."/>
            <person name="Warren A I."/>
            <person name="Generalovic N T."/>
            <person name="Byers J.R.P. K."/>
            <person name="Montejo-Kovacevich G."/>
            <person name="Yen C E."/>
        </authorList>
    </citation>
    <scope>NUCLEOTIDE SEQUENCE [LARGE SCALE GENOMIC DNA]</scope>
</reference>
<dbReference type="FunFam" id="3.30.160.60:FF:000446">
    <property type="entry name" value="Zinc finger protein"/>
    <property type="match status" value="1"/>
</dbReference>
<keyword evidence="12" id="KW-1185">Reference proteome</keyword>
<comment type="similarity">
    <text evidence="8">Belongs to the snail C2H2-type zinc-finger protein family.</text>
</comment>
<evidence type="ECO:0000256" key="3">
    <source>
        <dbReference type="ARBA" id="ARBA00022737"/>
    </source>
</evidence>
<dbReference type="Pfam" id="PF13912">
    <property type="entry name" value="zf-C2H2_6"/>
    <property type="match status" value="1"/>
</dbReference>
<feature type="domain" description="C2H2-type" evidence="10">
    <location>
        <begin position="201"/>
        <end position="229"/>
    </location>
</feature>
<dbReference type="Gene3D" id="3.30.160.60">
    <property type="entry name" value="Classic Zinc Finger"/>
    <property type="match status" value="4"/>
</dbReference>
<dbReference type="SMART" id="SM00355">
    <property type="entry name" value="ZnF_C2H2"/>
    <property type="match status" value="8"/>
</dbReference>
<sequence length="272" mass="31992">MEGYRDEDELEYEDIEYLIEESHFGDHILDTEENETIKCNLCPQSVQKDQLQAHMEAEHFNYECEKCSKRYYSESMLRKHLRHAHLASMNLKCPFCDIVLKTKYSLQQHIYTHSSTAQFKCSFPHCNKAFKHVNTLKQHEKVHEGRNRRECPVCHEQVTRLSAHILTHTGERPHCCDLCNRSYLSKQQLNVHRASHFADGYLCENCNLRFKSMPSLYKHQRSIHADSTFTCPGCDKTYNRRDNMVSHARRAHPDSVLVQDMMRSSRCILVPS</sequence>
<feature type="domain" description="C2H2-type" evidence="10">
    <location>
        <begin position="62"/>
        <end position="90"/>
    </location>
</feature>
<feature type="domain" description="C2H2-type" evidence="10">
    <location>
        <begin position="229"/>
        <end position="252"/>
    </location>
</feature>
<evidence type="ECO:0000256" key="1">
    <source>
        <dbReference type="ARBA" id="ARBA00004123"/>
    </source>
</evidence>
<keyword evidence="3" id="KW-0677">Repeat</keyword>
<dbReference type="AlphaFoldDB" id="A0A7R8V5L1"/>
<dbReference type="InterPro" id="IPR050527">
    <property type="entry name" value="Snail/Krueppel_Znf"/>
</dbReference>
<evidence type="ECO:0000256" key="2">
    <source>
        <dbReference type="ARBA" id="ARBA00022723"/>
    </source>
</evidence>
<keyword evidence="5" id="KW-0862">Zinc</keyword>
<accession>A0A7R8V5L1</accession>
<dbReference type="GO" id="GO:0000978">
    <property type="term" value="F:RNA polymerase II cis-regulatory region sequence-specific DNA binding"/>
    <property type="evidence" value="ECO:0007669"/>
    <property type="project" value="TreeGrafter"/>
</dbReference>
<evidence type="ECO:0000313" key="11">
    <source>
        <dbReference type="EMBL" id="CAD7093296.1"/>
    </source>
</evidence>
<name>A0A7R8V5L1_HERIL</name>
<keyword evidence="4 9" id="KW-0863">Zinc-finger</keyword>